<sequence>MGRGAKFGYGNRATKRKAIGSRKKDRVSDESDEDYVIGEEESYEEESSEGKFARGNGGRKGKKERIRSREKRERCSDDSDEDYVIGEDGSDDENSEDYCASSAQDVSEESFDLTATGCSGDSWDEGRKVARSKPRKGFAGRGKLGAKRRKYGVSRVSVDSDDCVEDEDEDEEFMPDADDCLDDEEEGCWIRRKKKKSGVVRNLVIERKGSVKSRKRRESGASKVLVDSDDWVDDEDEDEDEEFIPDVDDCLDEEGSRIRRKSGIQNRVIGRKGSSKRRKTKRKLKKNTTQKKKKILRGRQGKLGLKKVMSSDDDFLVEDSVAWEKNKNTGRKRRKKGIVHSDSDVADSASSDFEENVSEEERDFIRELASNGDLTTCLTSSSPSKSRKKGRRGKKRRTVHSDSDFVVSCSSDSEYRVSEEERDFIRELAQNKRMDTCLSSSPKGLQVDGASPCRQWRTVAKKGKAKVVDVQLDMGKQVCGICLSEEQRGVIRGTLNSCLHYFCFACIMEWSKVESRCPVCKQRFTTISKPAKLDTGIGLRKTVFKVPRRDQVYRPSEEELRGYHDPYENVVCVECQQGGDDSLMLLCDICDTPAHTYCVGLGREVPEGNWYCEGCKSSEPVSSNSHVQNLVSNLNTGNHGLCTEESVSGIGAEVFETRVPTYSTSQHPVSIPEQLISRGLDLLASPRYRGGDDIQVESPISGPGAATVSGRRRLRLQIHNLLSTNRMNQSTEISERNNGLPHASLVSDVATSRIEQDQVTFENANSLGSRDSRSVAVEGRVQGSERLSNCCGESPSCSVQNVDAFSARISHMRKQVIYDLNAAPPNGPADDSLYAEQEGTNSLVLGHEQCSQPFTGSSIHIFPCTSGEGCSSHMVEEAKEQVRAMVKRHLKHLSRDTDLEPNAFKDIARRSTHTILAACGFKHSSSKIVSLEPPSGCFHAEKEGRRTDLVRGCCSSCFDSYVRDVVMKLMKMRKQVQLG</sequence>
<proteinExistence type="predicted"/>
<keyword evidence="2" id="KW-1185">Reference proteome</keyword>
<dbReference type="EMBL" id="CM056817">
    <property type="protein sequence ID" value="KAJ8619461.1"/>
    <property type="molecule type" value="Genomic_DNA"/>
</dbReference>
<gene>
    <name evidence="1" type="ORF">MRB53_027990</name>
</gene>
<evidence type="ECO:0000313" key="1">
    <source>
        <dbReference type="EMBL" id="KAJ8619461.1"/>
    </source>
</evidence>
<reference evidence="1 2" key="1">
    <citation type="journal article" date="2022" name="Hortic Res">
        <title>A haplotype resolved chromosomal level avocado genome allows analysis of novel avocado genes.</title>
        <authorList>
            <person name="Nath O."/>
            <person name="Fletcher S.J."/>
            <person name="Hayward A."/>
            <person name="Shaw L.M."/>
            <person name="Masouleh A.K."/>
            <person name="Furtado A."/>
            <person name="Henry R.J."/>
            <person name="Mitter N."/>
        </authorList>
    </citation>
    <scope>NUCLEOTIDE SEQUENCE [LARGE SCALE GENOMIC DNA]</scope>
    <source>
        <strain evidence="2">cv. Hass</strain>
    </source>
</reference>
<organism evidence="1 2">
    <name type="scientific">Persea americana</name>
    <name type="common">Avocado</name>
    <dbReference type="NCBI Taxonomy" id="3435"/>
    <lineage>
        <taxon>Eukaryota</taxon>
        <taxon>Viridiplantae</taxon>
        <taxon>Streptophyta</taxon>
        <taxon>Embryophyta</taxon>
        <taxon>Tracheophyta</taxon>
        <taxon>Spermatophyta</taxon>
        <taxon>Magnoliopsida</taxon>
        <taxon>Magnoliidae</taxon>
        <taxon>Laurales</taxon>
        <taxon>Lauraceae</taxon>
        <taxon>Persea</taxon>
    </lineage>
</organism>
<name>A0ACC2KEL5_PERAE</name>
<protein>
    <submittedName>
        <fullName evidence="1">Uncharacterized protein</fullName>
    </submittedName>
</protein>
<comment type="caution">
    <text evidence="1">The sequence shown here is derived from an EMBL/GenBank/DDBJ whole genome shotgun (WGS) entry which is preliminary data.</text>
</comment>
<accession>A0ACC2KEL5</accession>
<evidence type="ECO:0000313" key="2">
    <source>
        <dbReference type="Proteomes" id="UP001234297"/>
    </source>
</evidence>
<dbReference type="Proteomes" id="UP001234297">
    <property type="component" value="Chromosome 9"/>
</dbReference>